<dbReference type="EMBL" id="FQUY01000007">
    <property type="protein sequence ID" value="SHE85420.1"/>
    <property type="molecule type" value="Genomic_DNA"/>
</dbReference>
<dbReference type="AlphaFoldDB" id="A0A1M4WW34"/>
<dbReference type="GO" id="GO:0016811">
    <property type="term" value="F:hydrolase activity, acting on carbon-nitrogen (but not peptide) bonds, in linear amides"/>
    <property type="evidence" value="ECO:0007669"/>
    <property type="project" value="UniProtKB-ARBA"/>
</dbReference>
<evidence type="ECO:0000259" key="2">
    <source>
        <dbReference type="PROSITE" id="PS50263"/>
    </source>
</evidence>
<name>A0A1M4WW34_9FIRM</name>
<dbReference type="Gene3D" id="3.60.110.10">
    <property type="entry name" value="Carbon-nitrogen hydrolase"/>
    <property type="match status" value="1"/>
</dbReference>
<dbReference type="InterPro" id="IPR036526">
    <property type="entry name" value="C-N_Hydrolase_sf"/>
</dbReference>
<dbReference type="STRING" id="1121429.SAMN02745133_01272"/>
<evidence type="ECO:0000256" key="1">
    <source>
        <dbReference type="ARBA" id="ARBA00022801"/>
    </source>
</evidence>
<dbReference type="PROSITE" id="PS50263">
    <property type="entry name" value="CN_HYDROLASE"/>
    <property type="match status" value="1"/>
</dbReference>
<feature type="domain" description="CN hydrolase" evidence="2">
    <location>
        <begin position="4"/>
        <end position="244"/>
    </location>
</feature>
<evidence type="ECO:0000313" key="3">
    <source>
        <dbReference type="EMBL" id="SHE85420.1"/>
    </source>
</evidence>
<dbReference type="Proteomes" id="UP000184148">
    <property type="component" value="Unassembled WGS sequence"/>
</dbReference>
<evidence type="ECO:0000313" key="4">
    <source>
        <dbReference type="Proteomes" id="UP000184148"/>
    </source>
</evidence>
<dbReference type="RefSeq" id="WP_073237457.1">
    <property type="nucleotide sequence ID" value="NZ_FQUY01000007.1"/>
</dbReference>
<sequence length="289" mass="32185">MQNTRIALVQMQSKLGQMGKNLAAMQRFVQEAAEKAVDIICFPEMCVQGYDRETARELAGDIATSQFVVSLVQMAREGKITIIAGMAEKNEGQGKPYITQIVVHPDGTVGKYRKTHLGKSEQPYFCAGDEIRVFSTPKAKFGIQICWDTHFPEMTTILSLKGCEIIFAPHASPSIVGDRRDIWLKYLPARAYDNTVFIGACNLVGDDGRGHHFCGGALVIDPKGNILAEDFRGMESMLIADLDCNKINMIRQQKSGSMANSFYLRARRPELYKELVEEPEKLNPDLSSD</sequence>
<dbReference type="PANTHER" id="PTHR43674">
    <property type="entry name" value="NITRILASE C965.09-RELATED"/>
    <property type="match status" value="1"/>
</dbReference>
<keyword evidence="4" id="KW-1185">Reference proteome</keyword>
<organism evidence="3 4">
    <name type="scientific">Desulforamulus putei DSM 12395</name>
    <dbReference type="NCBI Taxonomy" id="1121429"/>
    <lineage>
        <taxon>Bacteria</taxon>
        <taxon>Bacillati</taxon>
        <taxon>Bacillota</taxon>
        <taxon>Clostridia</taxon>
        <taxon>Eubacteriales</taxon>
        <taxon>Peptococcaceae</taxon>
        <taxon>Desulforamulus</taxon>
    </lineage>
</organism>
<proteinExistence type="predicted"/>
<gene>
    <name evidence="3" type="ORF">SAMN02745133_01272</name>
</gene>
<dbReference type="InterPro" id="IPR003010">
    <property type="entry name" value="C-N_Hydrolase"/>
</dbReference>
<dbReference type="PANTHER" id="PTHR43674:SF2">
    <property type="entry name" value="BETA-UREIDOPROPIONASE"/>
    <property type="match status" value="1"/>
</dbReference>
<dbReference type="Pfam" id="PF00795">
    <property type="entry name" value="CN_hydrolase"/>
    <property type="match status" value="1"/>
</dbReference>
<dbReference type="SUPFAM" id="SSF56317">
    <property type="entry name" value="Carbon-nitrogen hydrolase"/>
    <property type="match status" value="1"/>
</dbReference>
<reference evidence="4" key="1">
    <citation type="submission" date="2016-11" db="EMBL/GenBank/DDBJ databases">
        <authorList>
            <person name="Varghese N."/>
            <person name="Submissions S."/>
        </authorList>
    </citation>
    <scope>NUCLEOTIDE SEQUENCE [LARGE SCALE GENOMIC DNA]</scope>
    <source>
        <strain evidence="4">DSM 12395</strain>
    </source>
</reference>
<keyword evidence="1 3" id="KW-0378">Hydrolase</keyword>
<dbReference type="InterPro" id="IPR050345">
    <property type="entry name" value="Aliph_Amidase/BUP"/>
</dbReference>
<accession>A0A1M4WW34</accession>
<protein>
    <submittedName>
        <fullName evidence="3">Predicted amidohydrolase</fullName>
    </submittedName>
</protein>
<dbReference type="CDD" id="cd07585">
    <property type="entry name" value="nitrilase_7"/>
    <property type="match status" value="1"/>
</dbReference>
<dbReference type="OrthoDB" id="9811121at2"/>